<evidence type="ECO:0000256" key="3">
    <source>
        <dbReference type="ARBA" id="ARBA00022643"/>
    </source>
</evidence>
<evidence type="ECO:0000256" key="6">
    <source>
        <dbReference type="PROSITE-ProRule" id="PRU00182"/>
    </source>
</evidence>
<dbReference type="GO" id="GO:0010181">
    <property type="term" value="F:FMN binding"/>
    <property type="evidence" value="ECO:0007669"/>
    <property type="project" value="InterPro"/>
</dbReference>
<dbReference type="Pfam" id="PF01479">
    <property type="entry name" value="S4"/>
    <property type="match status" value="1"/>
</dbReference>
<dbReference type="GO" id="GO:0003723">
    <property type="term" value="F:RNA binding"/>
    <property type="evidence" value="ECO:0007669"/>
    <property type="project" value="UniProtKB-KW"/>
</dbReference>
<gene>
    <name evidence="8" type="primary">ABSGL_11975.1 scaffold 12361</name>
</gene>
<evidence type="ECO:0000256" key="5">
    <source>
        <dbReference type="ARBA" id="ARBA00023002"/>
    </source>
</evidence>
<dbReference type="OrthoDB" id="3356781at2759"/>
<dbReference type="InterPro" id="IPR013785">
    <property type="entry name" value="Aldolase_TIM"/>
</dbReference>
<dbReference type="PROSITE" id="PS50889">
    <property type="entry name" value="S4"/>
    <property type="match status" value="1"/>
</dbReference>
<dbReference type="GO" id="GO:0050661">
    <property type="term" value="F:NADP binding"/>
    <property type="evidence" value="ECO:0007669"/>
    <property type="project" value="InterPro"/>
</dbReference>
<keyword evidence="2" id="KW-0285">Flavoprotein</keyword>
<keyword evidence="5" id="KW-0560">Oxidoreductase</keyword>
<dbReference type="SUPFAM" id="SSF55174">
    <property type="entry name" value="Alpha-L RNA-binding motif"/>
    <property type="match status" value="1"/>
</dbReference>
<keyword evidence="9" id="KW-1185">Reference proteome</keyword>
<dbReference type="CDD" id="cd02932">
    <property type="entry name" value="OYE_YqiM_FMN"/>
    <property type="match status" value="1"/>
</dbReference>
<dbReference type="CDD" id="cd00165">
    <property type="entry name" value="S4"/>
    <property type="match status" value="1"/>
</dbReference>
<dbReference type="PANTHER" id="PTHR43303">
    <property type="entry name" value="NADPH DEHYDROGENASE C23G7.10C-RELATED"/>
    <property type="match status" value="1"/>
</dbReference>
<dbReference type="Gene3D" id="3.10.290.10">
    <property type="entry name" value="RNA-binding S4 domain"/>
    <property type="match status" value="1"/>
</dbReference>
<reference evidence="8" key="1">
    <citation type="submission" date="2016-04" db="EMBL/GenBank/DDBJ databases">
        <authorList>
            <person name="Evans L.H."/>
            <person name="Alamgir A."/>
            <person name="Owens N."/>
            <person name="Weber N.D."/>
            <person name="Virtaneva K."/>
            <person name="Barbian K."/>
            <person name="Babar A."/>
            <person name="Rosenke K."/>
        </authorList>
    </citation>
    <scope>NUCLEOTIDE SEQUENCE [LARGE SCALE GENOMIC DNA]</scope>
    <source>
        <strain evidence="8">CBS 101.48</strain>
    </source>
</reference>
<accession>A0A163MLG4</accession>
<dbReference type="Gene3D" id="3.20.20.70">
    <property type="entry name" value="Aldolase class I"/>
    <property type="match status" value="1"/>
</dbReference>
<dbReference type="SUPFAM" id="SSF51395">
    <property type="entry name" value="FMN-linked oxidoreductases"/>
    <property type="match status" value="1"/>
</dbReference>
<protein>
    <recommendedName>
        <fullName evidence="7">RNA-binding S4 domain-containing protein</fullName>
    </recommendedName>
</protein>
<dbReference type="AlphaFoldDB" id="A0A163MLG4"/>
<dbReference type="EMBL" id="LT554490">
    <property type="protein sequence ID" value="SAM06099.1"/>
    <property type="molecule type" value="Genomic_DNA"/>
</dbReference>
<dbReference type="PANTHER" id="PTHR43303:SF4">
    <property type="entry name" value="NADPH DEHYDROGENASE C23G7.10C-RELATED"/>
    <property type="match status" value="1"/>
</dbReference>
<dbReference type="InterPro" id="IPR036986">
    <property type="entry name" value="S4_RNA-bd_sf"/>
</dbReference>
<dbReference type="Pfam" id="PF00724">
    <property type="entry name" value="Oxidored_FMN"/>
    <property type="match status" value="1"/>
</dbReference>
<dbReference type="InterPro" id="IPR002942">
    <property type="entry name" value="S4_RNA-bd"/>
</dbReference>
<name>A0A163MLG4_ABSGL</name>
<evidence type="ECO:0000259" key="7">
    <source>
        <dbReference type="SMART" id="SM00363"/>
    </source>
</evidence>
<comment type="cofactor">
    <cofactor evidence="1">
        <name>FMN</name>
        <dbReference type="ChEBI" id="CHEBI:58210"/>
    </cofactor>
</comment>
<feature type="domain" description="RNA-binding S4" evidence="7">
    <location>
        <begin position="495"/>
        <end position="553"/>
    </location>
</feature>
<evidence type="ECO:0000256" key="4">
    <source>
        <dbReference type="ARBA" id="ARBA00022857"/>
    </source>
</evidence>
<keyword evidence="4" id="KW-0521">NADP</keyword>
<dbReference type="STRING" id="4829.A0A163MLG4"/>
<proteinExistence type="predicted"/>
<evidence type="ECO:0000256" key="1">
    <source>
        <dbReference type="ARBA" id="ARBA00001917"/>
    </source>
</evidence>
<organism evidence="8">
    <name type="scientific">Absidia glauca</name>
    <name type="common">Pin mould</name>
    <dbReference type="NCBI Taxonomy" id="4829"/>
    <lineage>
        <taxon>Eukaryota</taxon>
        <taxon>Fungi</taxon>
        <taxon>Fungi incertae sedis</taxon>
        <taxon>Mucoromycota</taxon>
        <taxon>Mucoromycotina</taxon>
        <taxon>Mucoromycetes</taxon>
        <taxon>Mucorales</taxon>
        <taxon>Cunninghamellaceae</taxon>
        <taxon>Absidia</taxon>
    </lineage>
</organism>
<dbReference type="GO" id="GO:0003959">
    <property type="term" value="F:NADPH dehydrogenase activity"/>
    <property type="evidence" value="ECO:0007669"/>
    <property type="project" value="InterPro"/>
</dbReference>
<dbReference type="SMART" id="SM00363">
    <property type="entry name" value="S4"/>
    <property type="match status" value="1"/>
</dbReference>
<keyword evidence="3" id="KW-0288">FMN</keyword>
<dbReference type="InParanoid" id="A0A163MLG4"/>
<evidence type="ECO:0000313" key="8">
    <source>
        <dbReference type="EMBL" id="SAM06099.1"/>
    </source>
</evidence>
<sequence length="622" mass="69518">MSLSAIASNNISPAGAPVDSSQNTTLLFTPITTKSSTAHNRIVVSPMCMYSADNGYMNDFHHVHLGSFALKGAGTVIIEATAVEPRGRISPSDLGLWEDGQMAPLKKIVAFIKAQGAVPGIQLAHAGRKASMGAPFIDYRLVLEEEGGWPDDVVGPSAIPYNDHHAKPRALTVDEMKEIKQKWVDAAIRADKAGVETMMIHAAHGYLLNSFLSGNSNQRTDEYGGSLENRLRYPLEVVKAVREVWPADKPFWVRISASDHKNIDVFAKDDQGWDIFQCIEFAKELKKLQVDVIDCSTGGNLTDIQYPAGPLWQVPFAEAIKHKVGIRTSAVGIITKGQEAEDILQENKADFVSVAREFLRDSAFVLTAARDLGVNVKWPKQYFMANRAGSIFKGLTTIDMRKPVYSLTRKLARMSWNKYNLFNIAEKQKPNLHSKTLFQQKWLAKRETRAYHGDEITEKQFKTKFFDAKLPTVNAASQTIPHPPVSVLTFAELERRLDFVVFRSNFCSSIYAARQLCVHGKVLVNGKKFTYPSHKLKDGDMISVDPQAIQLLKGEKGAELSFELKPFSQPFLFVPEYLEVNYNTCQTVFLRSPISRPGRSEIPSPYAPDLHSLAYEYYARNK</sequence>
<dbReference type="InterPro" id="IPR044152">
    <property type="entry name" value="YqjM-like"/>
</dbReference>
<evidence type="ECO:0000313" key="9">
    <source>
        <dbReference type="Proteomes" id="UP000078561"/>
    </source>
</evidence>
<keyword evidence="6" id="KW-0694">RNA-binding</keyword>
<dbReference type="InterPro" id="IPR001155">
    <property type="entry name" value="OxRdtase_FMN_N"/>
</dbReference>
<dbReference type="Proteomes" id="UP000078561">
    <property type="component" value="Unassembled WGS sequence"/>
</dbReference>
<dbReference type="FunCoup" id="A0A163MLG4">
    <property type="interactions" value="1"/>
</dbReference>
<evidence type="ECO:0000256" key="2">
    <source>
        <dbReference type="ARBA" id="ARBA00022630"/>
    </source>
</evidence>